<evidence type="ECO:0000256" key="1">
    <source>
        <dbReference type="ARBA" id="ARBA00022614"/>
    </source>
</evidence>
<evidence type="ECO:0000256" key="5">
    <source>
        <dbReference type="SAM" id="MobiDB-lite"/>
    </source>
</evidence>
<dbReference type="SMART" id="SM00369">
    <property type="entry name" value="LRR_TYP"/>
    <property type="match status" value="3"/>
</dbReference>
<reference evidence="9 10" key="1">
    <citation type="submission" date="2021-06" db="EMBL/GenBank/DDBJ databases">
        <title>A haploid diamondback moth (Plutella xylostella L.) genome assembly resolves 31 chromosomes and identifies a diamide resistance mutation.</title>
        <authorList>
            <person name="Ward C.M."/>
            <person name="Perry K.D."/>
            <person name="Baker G."/>
            <person name="Powis K."/>
            <person name="Heckel D.G."/>
            <person name="Baxter S.W."/>
        </authorList>
    </citation>
    <scope>NUCLEOTIDE SEQUENCE [LARGE SCALE GENOMIC DNA]</scope>
    <source>
        <strain evidence="9 10">LV</strain>
        <tissue evidence="9">Single pupa</tissue>
    </source>
</reference>
<dbReference type="InterPro" id="IPR001611">
    <property type="entry name" value="Leu-rich_rpt"/>
</dbReference>
<keyword evidence="1" id="KW-0433">Leucine-rich repeat</keyword>
<feature type="signal peptide" evidence="7">
    <location>
        <begin position="1"/>
        <end position="21"/>
    </location>
</feature>
<comment type="caution">
    <text evidence="9">The sequence shown here is derived from an EMBL/GenBank/DDBJ whole genome shotgun (WGS) entry which is preliminary data.</text>
</comment>
<feature type="region of interest" description="Disordered" evidence="5">
    <location>
        <begin position="407"/>
        <end position="434"/>
    </location>
</feature>
<evidence type="ECO:0000256" key="7">
    <source>
        <dbReference type="SAM" id="SignalP"/>
    </source>
</evidence>
<evidence type="ECO:0000256" key="2">
    <source>
        <dbReference type="ARBA" id="ARBA00022729"/>
    </source>
</evidence>
<gene>
    <name evidence="9" type="ORF">JYU34_005772</name>
</gene>
<feature type="chain" id="PRO_5046380636" description="LRRNT domain-containing protein" evidence="7">
    <location>
        <begin position="22"/>
        <end position="434"/>
    </location>
</feature>
<dbReference type="Pfam" id="PF00560">
    <property type="entry name" value="LRR_1"/>
    <property type="match status" value="1"/>
</dbReference>
<evidence type="ECO:0000256" key="4">
    <source>
        <dbReference type="ARBA" id="ARBA00023180"/>
    </source>
</evidence>
<dbReference type="InterPro" id="IPR032675">
    <property type="entry name" value="LRR_dom_sf"/>
</dbReference>
<feature type="compositionally biased region" description="Low complexity" evidence="5">
    <location>
        <begin position="407"/>
        <end position="416"/>
    </location>
</feature>
<dbReference type="Gene3D" id="3.80.10.10">
    <property type="entry name" value="Ribonuclease Inhibitor"/>
    <property type="match status" value="1"/>
</dbReference>
<dbReference type="InterPro" id="IPR000372">
    <property type="entry name" value="LRRNT"/>
</dbReference>
<evidence type="ECO:0000256" key="6">
    <source>
        <dbReference type="SAM" id="Phobius"/>
    </source>
</evidence>
<name>A0ABQ7QU32_PLUXY</name>
<dbReference type="Pfam" id="PF13855">
    <property type="entry name" value="LRR_8"/>
    <property type="match status" value="1"/>
</dbReference>
<dbReference type="InterPro" id="IPR050333">
    <property type="entry name" value="SLRP"/>
</dbReference>
<keyword evidence="6" id="KW-0812">Transmembrane</keyword>
<keyword evidence="3" id="KW-0677">Repeat</keyword>
<keyword evidence="6" id="KW-0472">Membrane</keyword>
<evidence type="ECO:0000313" key="10">
    <source>
        <dbReference type="Proteomes" id="UP000823941"/>
    </source>
</evidence>
<keyword evidence="10" id="KW-1185">Reference proteome</keyword>
<keyword evidence="4" id="KW-0325">Glycoprotein</keyword>
<dbReference type="Proteomes" id="UP000823941">
    <property type="component" value="Chromosome 8"/>
</dbReference>
<feature type="domain" description="LRRNT" evidence="8">
    <location>
        <begin position="88"/>
        <end position="124"/>
    </location>
</feature>
<dbReference type="PANTHER" id="PTHR45712:SF22">
    <property type="entry name" value="INSULIN-LIKE GROWTH FACTOR-BINDING PROTEIN COMPLEX ACID LABILE SUBUNIT"/>
    <property type="match status" value="1"/>
</dbReference>
<keyword evidence="6" id="KW-1133">Transmembrane helix</keyword>
<keyword evidence="2 7" id="KW-0732">Signal</keyword>
<protein>
    <recommendedName>
        <fullName evidence="8">LRRNT domain-containing protein</fullName>
    </recommendedName>
</protein>
<evidence type="ECO:0000259" key="8">
    <source>
        <dbReference type="SMART" id="SM00013"/>
    </source>
</evidence>
<dbReference type="EMBL" id="JAHIBW010000008">
    <property type="protein sequence ID" value="KAG7308555.1"/>
    <property type="molecule type" value="Genomic_DNA"/>
</dbReference>
<dbReference type="InterPro" id="IPR003591">
    <property type="entry name" value="Leu-rich_rpt_typical-subtyp"/>
</dbReference>
<evidence type="ECO:0000256" key="3">
    <source>
        <dbReference type="ARBA" id="ARBA00022737"/>
    </source>
</evidence>
<evidence type="ECO:0000313" key="9">
    <source>
        <dbReference type="EMBL" id="KAG7308555.1"/>
    </source>
</evidence>
<sequence length="434" mass="45376">MKLKHLLPTLLLLVACSAAAAQSDDELGIPDEQDNQFPPDAPAAADDIEGSGAGVLDTPIDDATQAPLPALEDIEPSGTTVASADQPICPDTCTCSLEGEDFTVDCSYKGLTELPTNIDARTTTLNIQNNEITEIPKSIADLKNLKVLNANSNSITSLGPGSVSELPELKILNLANNRLLEYPQELKNGFSLTKLEEIDLSGNDIRETLLVENFSNFKAVKKIALPSTGTDVSELLCQAYKDTLQAVCFGACETNPGECPDAPENVGEEYLSASLPGSIALSNVVLDSIGNVDGPTVTEISGIAGETTTTSPDQTTPGDDEFSLRTAVKKSDLVDAGIELSRAFVENPPEAIDGNEVDVKVGATTTEAKGGVDKSVIGMVVAGMIVVVAGITIKKNWGSLRKRFSAAPRPAAGAAANGTSPEEVPLQDKDKSPV</sequence>
<feature type="region of interest" description="Disordered" evidence="5">
    <location>
        <begin position="27"/>
        <end position="55"/>
    </location>
</feature>
<dbReference type="PANTHER" id="PTHR45712">
    <property type="entry name" value="AGAP008170-PA"/>
    <property type="match status" value="1"/>
</dbReference>
<dbReference type="PROSITE" id="PS51257">
    <property type="entry name" value="PROKAR_LIPOPROTEIN"/>
    <property type="match status" value="1"/>
</dbReference>
<organism evidence="9 10">
    <name type="scientific">Plutella xylostella</name>
    <name type="common">Diamondback moth</name>
    <name type="synonym">Plutella maculipennis</name>
    <dbReference type="NCBI Taxonomy" id="51655"/>
    <lineage>
        <taxon>Eukaryota</taxon>
        <taxon>Metazoa</taxon>
        <taxon>Ecdysozoa</taxon>
        <taxon>Arthropoda</taxon>
        <taxon>Hexapoda</taxon>
        <taxon>Insecta</taxon>
        <taxon>Pterygota</taxon>
        <taxon>Neoptera</taxon>
        <taxon>Endopterygota</taxon>
        <taxon>Lepidoptera</taxon>
        <taxon>Glossata</taxon>
        <taxon>Ditrysia</taxon>
        <taxon>Yponomeutoidea</taxon>
        <taxon>Plutellidae</taxon>
        <taxon>Plutella</taxon>
    </lineage>
</organism>
<proteinExistence type="predicted"/>
<dbReference type="SMART" id="SM00013">
    <property type="entry name" value="LRRNT"/>
    <property type="match status" value="1"/>
</dbReference>
<feature type="transmembrane region" description="Helical" evidence="6">
    <location>
        <begin position="376"/>
        <end position="393"/>
    </location>
</feature>
<accession>A0ABQ7QU32</accession>
<dbReference type="SUPFAM" id="SSF52058">
    <property type="entry name" value="L domain-like"/>
    <property type="match status" value="1"/>
</dbReference>